<protein>
    <recommendedName>
        <fullName evidence="4">Class I SAM-dependent methyltransferase</fullName>
    </recommendedName>
</protein>
<name>A0ABD5DW94_ACIBA</name>
<sequence>PEPLGFKMIEWAGVHTGDSVLEPSAGDGAIGRFVPQDVELTMIEPTESLASRAQMANTGAKVIVDTFESLESLNKYHAIVMNPPFGHAGTLAIQHIKKAFGHLY</sequence>
<dbReference type="GO" id="GO:0032259">
    <property type="term" value="P:methylation"/>
    <property type="evidence" value="ECO:0007669"/>
    <property type="project" value="UniProtKB-KW"/>
</dbReference>
<dbReference type="AlphaFoldDB" id="A0ABD5DW94"/>
<evidence type="ECO:0000256" key="2">
    <source>
        <dbReference type="ARBA" id="ARBA00022679"/>
    </source>
</evidence>
<feature type="non-terminal residue" evidence="3">
    <location>
        <position position="1"/>
    </location>
</feature>
<gene>
    <name evidence="3" type="ORF">FPK63_21615</name>
</gene>
<keyword evidence="2" id="KW-0808">Transferase</keyword>
<dbReference type="SUPFAM" id="SSF53335">
    <property type="entry name" value="S-adenosyl-L-methionine-dependent methyltransferases"/>
    <property type="match status" value="1"/>
</dbReference>
<organism evidence="3">
    <name type="scientific">Acinetobacter baumannii</name>
    <dbReference type="NCBI Taxonomy" id="470"/>
    <lineage>
        <taxon>Bacteria</taxon>
        <taxon>Pseudomonadati</taxon>
        <taxon>Pseudomonadota</taxon>
        <taxon>Gammaproteobacteria</taxon>
        <taxon>Moraxellales</taxon>
        <taxon>Moraxellaceae</taxon>
        <taxon>Acinetobacter</taxon>
        <taxon>Acinetobacter calcoaceticus/baumannii complex</taxon>
    </lineage>
</organism>
<accession>A0ABD5DW94</accession>
<comment type="caution">
    <text evidence="3">The sequence shown here is derived from an EMBL/GenBank/DDBJ whole genome shotgun (WGS) entry which is preliminary data.</text>
</comment>
<dbReference type="Gene3D" id="3.40.50.150">
    <property type="entry name" value="Vaccinia Virus protein VP39"/>
    <property type="match status" value="1"/>
</dbReference>
<dbReference type="PROSITE" id="PS00092">
    <property type="entry name" value="N6_MTASE"/>
    <property type="match status" value="1"/>
</dbReference>
<reference evidence="3" key="1">
    <citation type="submission" date="2019-07" db="EMBL/GenBank/DDBJ databases">
        <title>Biological characteristics of mucoid Acinetobacter baumannii from a general hospital in China.</title>
        <authorList>
            <person name="Hua X."/>
            <person name="Yu Y."/>
        </authorList>
    </citation>
    <scope>NUCLEOTIDE SEQUENCE</scope>
    <source>
        <strain evidence="3">N8</strain>
    </source>
</reference>
<evidence type="ECO:0008006" key="4">
    <source>
        <dbReference type="Google" id="ProtNLM"/>
    </source>
</evidence>
<evidence type="ECO:0000313" key="3">
    <source>
        <dbReference type="EMBL" id="MDR8433636.1"/>
    </source>
</evidence>
<dbReference type="EMBL" id="VMAF01000554">
    <property type="protein sequence ID" value="MDR8433636.1"/>
    <property type="molecule type" value="Genomic_DNA"/>
</dbReference>
<evidence type="ECO:0000256" key="1">
    <source>
        <dbReference type="ARBA" id="ARBA00022603"/>
    </source>
</evidence>
<keyword evidence="1" id="KW-0489">Methyltransferase</keyword>
<proteinExistence type="predicted"/>
<dbReference type="CDD" id="cd02440">
    <property type="entry name" value="AdoMet_MTases"/>
    <property type="match status" value="1"/>
</dbReference>
<dbReference type="GO" id="GO:0008168">
    <property type="term" value="F:methyltransferase activity"/>
    <property type="evidence" value="ECO:0007669"/>
    <property type="project" value="UniProtKB-KW"/>
</dbReference>
<dbReference type="InterPro" id="IPR029063">
    <property type="entry name" value="SAM-dependent_MTases_sf"/>
</dbReference>
<dbReference type="InterPro" id="IPR002052">
    <property type="entry name" value="DNA_methylase_N6_adenine_CS"/>
</dbReference>
<feature type="non-terminal residue" evidence="3">
    <location>
        <position position="104"/>
    </location>
</feature>